<keyword evidence="3" id="KW-1185">Reference proteome</keyword>
<protein>
    <submittedName>
        <fullName evidence="2">Uncharacterized protein</fullName>
    </submittedName>
</protein>
<organism evidence="2 3">
    <name type="scientific">Methanosarcina spelaei</name>
    <dbReference type="NCBI Taxonomy" id="1036679"/>
    <lineage>
        <taxon>Archaea</taxon>
        <taxon>Methanobacteriati</taxon>
        <taxon>Methanobacteriota</taxon>
        <taxon>Stenosarchaea group</taxon>
        <taxon>Methanomicrobia</taxon>
        <taxon>Methanosarcinales</taxon>
        <taxon>Methanosarcinaceae</taxon>
        <taxon>Methanosarcina</taxon>
    </lineage>
</organism>
<reference evidence="2 3" key="1">
    <citation type="journal article" date="2017" name="BMC Genomics">
        <title>Genomic analysis of methanogenic archaea reveals a shift towards energy conservation.</title>
        <authorList>
            <person name="Gilmore S.P."/>
            <person name="Henske J.K."/>
            <person name="Sexton J.A."/>
            <person name="Solomon K.V."/>
            <person name="Seppala S."/>
            <person name="Yoo J.I."/>
            <person name="Huyett L.M."/>
            <person name="Pressman A."/>
            <person name="Cogan J.Z."/>
            <person name="Kivenson V."/>
            <person name="Peng X."/>
            <person name="Tan Y."/>
            <person name="Valentine D.L."/>
            <person name="O'Malley M.A."/>
        </authorList>
    </citation>
    <scope>NUCLEOTIDE SEQUENCE [LARGE SCALE GENOMIC DNA]</scope>
    <source>
        <strain evidence="2 3">MC-15</strain>
    </source>
</reference>
<proteinExistence type="predicted"/>
<feature type="region of interest" description="Disordered" evidence="1">
    <location>
        <begin position="58"/>
        <end position="85"/>
    </location>
</feature>
<accession>A0A2A2HRW4</accession>
<evidence type="ECO:0000313" key="2">
    <source>
        <dbReference type="EMBL" id="PAV12078.1"/>
    </source>
</evidence>
<dbReference type="RefSeq" id="WP_095645002.1">
    <property type="nucleotide sequence ID" value="NZ_LMVP01000346.1"/>
</dbReference>
<evidence type="ECO:0000256" key="1">
    <source>
        <dbReference type="SAM" id="MobiDB-lite"/>
    </source>
</evidence>
<evidence type="ECO:0000313" key="3">
    <source>
        <dbReference type="Proteomes" id="UP000218164"/>
    </source>
</evidence>
<gene>
    <name evidence="2" type="ORF">ASJ81_07775</name>
</gene>
<dbReference type="AlphaFoldDB" id="A0A2A2HRW4"/>
<dbReference type="Proteomes" id="UP000218164">
    <property type="component" value="Unassembled WGS sequence"/>
</dbReference>
<name>A0A2A2HRW4_9EURY</name>
<dbReference type="EMBL" id="LMVP01000346">
    <property type="protein sequence ID" value="PAV12078.1"/>
    <property type="molecule type" value="Genomic_DNA"/>
</dbReference>
<sequence>MSKYKGIRVTSLVVGVLFFVASIQTSFAAFNSTNWKWDTPIENKTTESITWSNITWSSINGSTDNTTPGNTTGSQTNGSDPSFDPADIATFLSSRNISVPIIKQIPIIKQLPKTTKYR</sequence>
<feature type="compositionally biased region" description="Polar residues" evidence="1">
    <location>
        <begin position="61"/>
        <end position="80"/>
    </location>
</feature>
<dbReference type="OrthoDB" id="137715at2157"/>
<comment type="caution">
    <text evidence="2">The sequence shown here is derived from an EMBL/GenBank/DDBJ whole genome shotgun (WGS) entry which is preliminary data.</text>
</comment>